<reference evidence="2 3" key="1">
    <citation type="journal article" date="2018" name="Evol. Lett.">
        <title>Horizontal gene cluster transfer increased hallucinogenic mushroom diversity.</title>
        <authorList>
            <person name="Reynolds H.T."/>
            <person name="Vijayakumar V."/>
            <person name="Gluck-Thaler E."/>
            <person name="Korotkin H.B."/>
            <person name="Matheny P.B."/>
            <person name="Slot J.C."/>
        </authorList>
    </citation>
    <scope>NUCLEOTIDE SEQUENCE [LARGE SCALE GENOMIC DNA]</scope>
    <source>
        <strain evidence="2 3">SRW20</strain>
    </source>
</reference>
<dbReference type="AlphaFoldDB" id="A0A409YD53"/>
<protein>
    <submittedName>
        <fullName evidence="2">Uncharacterized protein</fullName>
    </submittedName>
</protein>
<keyword evidence="3" id="KW-1185">Reference proteome</keyword>
<accession>A0A409YD53</accession>
<organism evidence="2 3">
    <name type="scientific">Gymnopilus dilepis</name>
    <dbReference type="NCBI Taxonomy" id="231916"/>
    <lineage>
        <taxon>Eukaryota</taxon>
        <taxon>Fungi</taxon>
        <taxon>Dikarya</taxon>
        <taxon>Basidiomycota</taxon>
        <taxon>Agaricomycotina</taxon>
        <taxon>Agaricomycetes</taxon>
        <taxon>Agaricomycetidae</taxon>
        <taxon>Agaricales</taxon>
        <taxon>Agaricineae</taxon>
        <taxon>Hymenogastraceae</taxon>
        <taxon>Gymnopilus</taxon>
    </lineage>
</organism>
<feature type="region of interest" description="Disordered" evidence="1">
    <location>
        <begin position="27"/>
        <end position="64"/>
    </location>
</feature>
<dbReference type="Proteomes" id="UP000284706">
    <property type="component" value="Unassembled WGS sequence"/>
</dbReference>
<gene>
    <name evidence="2" type="ORF">CVT26_015548</name>
</gene>
<dbReference type="EMBL" id="NHYE01000977">
    <property type="protein sequence ID" value="PPR00943.1"/>
    <property type="molecule type" value="Genomic_DNA"/>
</dbReference>
<name>A0A409YD53_9AGAR</name>
<dbReference type="InParanoid" id="A0A409YD53"/>
<evidence type="ECO:0000256" key="1">
    <source>
        <dbReference type="SAM" id="MobiDB-lite"/>
    </source>
</evidence>
<evidence type="ECO:0000313" key="2">
    <source>
        <dbReference type="EMBL" id="PPR00943.1"/>
    </source>
</evidence>
<evidence type="ECO:0000313" key="3">
    <source>
        <dbReference type="Proteomes" id="UP000284706"/>
    </source>
</evidence>
<comment type="caution">
    <text evidence="2">The sequence shown here is derived from an EMBL/GenBank/DDBJ whole genome shotgun (WGS) entry which is preliminary data.</text>
</comment>
<sequence>MEGVKKNETYEDDVFQGWEMAIKGEVPSSYVERSKSQRARKSKESNPDDDSMTLRAAPRCHDTQ</sequence>
<proteinExistence type="predicted"/>